<evidence type="ECO:0000256" key="1">
    <source>
        <dbReference type="SAM" id="Phobius"/>
    </source>
</evidence>
<accession>A0A7W8F8P9</accession>
<comment type="caution">
    <text evidence="2">The sequence shown here is derived from an EMBL/GenBank/DDBJ whole genome shotgun (WGS) entry which is preliminary data.</text>
</comment>
<name>A0A7W8F8P9_9ACTN</name>
<feature type="transmembrane region" description="Helical" evidence="1">
    <location>
        <begin position="95"/>
        <end position="121"/>
    </location>
</feature>
<evidence type="ECO:0000313" key="3">
    <source>
        <dbReference type="Proteomes" id="UP000568022"/>
    </source>
</evidence>
<feature type="transmembrane region" description="Helical" evidence="1">
    <location>
        <begin position="36"/>
        <end position="58"/>
    </location>
</feature>
<keyword evidence="1" id="KW-1133">Transmembrane helix</keyword>
<feature type="transmembrane region" description="Helical" evidence="1">
    <location>
        <begin position="64"/>
        <end position="83"/>
    </location>
</feature>
<dbReference type="Proteomes" id="UP000568022">
    <property type="component" value="Unassembled WGS sequence"/>
</dbReference>
<keyword evidence="1" id="KW-0472">Membrane</keyword>
<dbReference type="EMBL" id="JACHJE010000003">
    <property type="protein sequence ID" value="MBB5124591.1"/>
    <property type="molecule type" value="Genomic_DNA"/>
</dbReference>
<protein>
    <submittedName>
        <fullName evidence="2">Uncharacterized protein</fullName>
    </submittedName>
</protein>
<keyword evidence="1" id="KW-0812">Transmembrane</keyword>
<sequence length="239" mass="24455">MTSDTSTTPAGETPARTGRLRSAALRVAEATAGTQGLVSLLLIDLVAILGAAAVWLTLGGDPAVVGVTGGALLAFGAAMLPIIGRRSPQEAPQLWPPVVLVVIPLAVLAVGLPALATWAFLESRPVDVTNRVRLDHTPPLVDGETVVATLHTDDPRPRLTIAFDVAPYDPAAPVCTPGTELTVGLKAGAGTKHVQSGVPGTEFVFALGRGMTDVELSVGLQGEQGCELDLSVASAHLDD</sequence>
<evidence type="ECO:0000313" key="2">
    <source>
        <dbReference type="EMBL" id="MBB5124591.1"/>
    </source>
</evidence>
<dbReference type="AlphaFoldDB" id="A0A7W8F8P9"/>
<gene>
    <name evidence="2" type="ORF">FHS32_001323</name>
</gene>
<keyword evidence="3" id="KW-1185">Reference proteome</keyword>
<reference evidence="2 3" key="1">
    <citation type="submission" date="2020-08" db="EMBL/GenBank/DDBJ databases">
        <title>Genomic Encyclopedia of Type Strains, Phase III (KMG-III): the genomes of soil and plant-associated and newly described type strains.</title>
        <authorList>
            <person name="Whitman W."/>
        </authorList>
    </citation>
    <scope>NUCLEOTIDE SEQUENCE [LARGE SCALE GENOMIC DNA]</scope>
    <source>
        <strain evidence="2 3">CECT 3226</strain>
    </source>
</reference>
<organism evidence="2 3">
    <name type="scientific">Streptomyces griseoloalbus</name>
    <dbReference type="NCBI Taxonomy" id="67303"/>
    <lineage>
        <taxon>Bacteria</taxon>
        <taxon>Bacillati</taxon>
        <taxon>Actinomycetota</taxon>
        <taxon>Actinomycetes</taxon>
        <taxon>Kitasatosporales</taxon>
        <taxon>Streptomycetaceae</taxon>
        <taxon>Streptomyces</taxon>
    </lineage>
</organism>
<proteinExistence type="predicted"/>